<dbReference type="PANTHER" id="PTHR43685:SF2">
    <property type="entry name" value="GLYCOSYLTRANSFERASE 2-LIKE DOMAIN-CONTAINING PROTEIN"/>
    <property type="match status" value="1"/>
</dbReference>
<feature type="domain" description="Glycosyltransferase 2-like" evidence="1">
    <location>
        <begin position="10"/>
        <end position="137"/>
    </location>
</feature>
<evidence type="ECO:0000259" key="1">
    <source>
        <dbReference type="Pfam" id="PF00535"/>
    </source>
</evidence>
<dbReference type="AlphaFoldDB" id="A0A829Y909"/>
<evidence type="ECO:0000313" key="2">
    <source>
        <dbReference type="EMBL" id="GFE79525.1"/>
    </source>
</evidence>
<dbReference type="SUPFAM" id="SSF53448">
    <property type="entry name" value="Nucleotide-diphospho-sugar transferases"/>
    <property type="match status" value="1"/>
</dbReference>
<dbReference type="PANTHER" id="PTHR43685">
    <property type="entry name" value="GLYCOSYLTRANSFERASE"/>
    <property type="match status" value="1"/>
</dbReference>
<comment type="caution">
    <text evidence="2">The sequence shown here is derived from an EMBL/GenBank/DDBJ whole genome shotgun (WGS) entry which is preliminary data.</text>
</comment>
<dbReference type="EMBL" id="BLJN01000001">
    <property type="protein sequence ID" value="GFE79525.1"/>
    <property type="molecule type" value="Genomic_DNA"/>
</dbReference>
<accession>A0A829Y909</accession>
<sequence>MNYNSLKTVSVVIPAYNARNTIQQAIATARAQTLRPTQIVVVDDVSKDDTIQRAEAVAGPDLLVVRSPKNGGGGAARNRGIDHSTGDVVAFLDADDLWAPNKLANQMMLLRTQTRDSFCFSAVEQVNEYDEKHILPKREPFIGESLADYMLKAGNIMQTSTLMVPRHLLTKCRFNERLRRFQDLDFVLTLDEAGIAAAFCPQPLVEWRNVGNPKRVSSNPDPTVMQTFLNAHPRLTRAQKLGLEIRSVGPTPGAAGTLRWSWRLALSVFSGALPPPNAVSLLLKHSLGMRNYGALRARLGARS</sequence>
<evidence type="ECO:0000313" key="3">
    <source>
        <dbReference type="Proteomes" id="UP000445000"/>
    </source>
</evidence>
<dbReference type="Proteomes" id="UP000445000">
    <property type="component" value="Unassembled WGS sequence"/>
</dbReference>
<dbReference type="InterPro" id="IPR050834">
    <property type="entry name" value="Glycosyltransf_2"/>
</dbReference>
<dbReference type="Gene3D" id="3.90.550.10">
    <property type="entry name" value="Spore Coat Polysaccharide Biosynthesis Protein SpsA, Chain A"/>
    <property type="match status" value="1"/>
</dbReference>
<dbReference type="RefSeq" id="WP_161811185.1">
    <property type="nucleotide sequence ID" value="NZ_BLJN01000001.1"/>
</dbReference>
<keyword evidence="3" id="KW-1185">Reference proteome</keyword>
<gene>
    <name evidence="2" type="ORF">GCM10011487_15250</name>
</gene>
<dbReference type="InterPro" id="IPR029044">
    <property type="entry name" value="Nucleotide-diphossugar_trans"/>
</dbReference>
<dbReference type="InterPro" id="IPR001173">
    <property type="entry name" value="Glyco_trans_2-like"/>
</dbReference>
<name>A0A829Y909_9GAMM</name>
<organism evidence="2 3">
    <name type="scientific">Steroidobacter agaridevorans</name>
    <dbReference type="NCBI Taxonomy" id="2695856"/>
    <lineage>
        <taxon>Bacteria</taxon>
        <taxon>Pseudomonadati</taxon>
        <taxon>Pseudomonadota</taxon>
        <taxon>Gammaproteobacteria</taxon>
        <taxon>Steroidobacterales</taxon>
        <taxon>Steroidobacteraceae</taxon>
        <taxon>Steroidobacter</taxon>
    </lineage>
</organism>
<protein>
    <recommendedName>
        <fullName evidence="1">Glycosyltransferase 2-like domain-containing protein</fullName>
    </recommendedName>
</protein>
<dbReference type="Pfam" id="PF00535">
    <property type="entry name" value="Glycos_transf_2"/>
    <property type="match status" value="1"/>
</dbReference>
<proteinExistence type="predicted"/>
<reference evidence="3" key="1">
    <citation type="submission" date="2020-01" db="EMBL/GenBank/DDBJ databases">
        <title>'Steroidobacter agaridevorans' sp. nov., agar-degrading bacteria isolated from rhizosphere soils.</title>
        <authorList>
            <person name="Ikenaga M."/>
            <person name="Kataoka M."/>
            <person name="Murouchi A."/>
            <person name="Katsuragi S."/>
            <person name="Sakai M."/>
        </authorList>
    </citation>
    <scope>NUCLEOTIDE SEQUENCE [LARGE SCALE GENOMIC DNA]</scope>
    <source>
        <strain evidence="3">YU21-B</strain>
    </source>
</reference>
<dbReference type="CDD" id="cd00761">
    <property type="entry name" value="Glyco_tranf_GTA_type"/>
    <property type="match status" value="1"/>
</dbReference>